<gene>
    <name evidence="8" type="ORF">ACEWY4_019385</name>
</gene>
<name>A0ABD1J9Q6_9TELE</name>
<evidence type="ECO:0000256" key="6">
    <source>
        <dbReference type="SAM" id="Phobius"/>
    </source>
</evidence>
<dbReference type="GO" id="GO:0008270">
    <property type="term" value="F:zinc ion binding"/>
    <property type="evidence" value="ECO:0007669"/>
    <property type="project" value="UniProtKB-KW"/>
</dbReference>
<dbReference type="InterPro" id="IPR017907">
    <property type="entry name" value="Znf_RING_CS"/>
</dbReference>
<dbReference type="PANTHER" id="PTHR22791">
    <property type="entry name" value="RING-TYPE DOMAIN-CONTAINING PROTEIN"/>
    <property type="match status" value="1"/>
</dbReference>
<keyword evidence="1" id="KW-0479">Metal-binding</keyword>
<sequence length="331" mass="36442">MSEGADYRRKDGSRGSKPKPPAQPKSQLGHKGKSTAPPHNSKPHRKPPKDRTPPARRSRSSDSERVGRSRRRAEGSGQEGRERGRSADTYRHDRGREHHRHKHSSDHPQVSPTDDLLGETECPVCFCAYNNVFKMPKLLPCGHTFCLECLARINVTSPELKQISCPVCREVTQLPHGRDLPQLGNNRDVFLKLPPEMQRAVSVRFKRSKGKLELKSNTAKHGLTLSPVKKPEPASEGRSLGLAEATAGDAVTSVDVGRPPNRMHSQVRRVFRSNHCYYAAVGIVIAVTVALMLVGVLVFVVIPRVTYPGGVHPPPGNHTRPPVHPGFGGHP</sequence>
<dbReference type="InterPro" id="IPR027370">
    <property type="entry name" value="Znf-RING_euk"/>
</dbReference>
<dbReference type="SUPFAM" id="SSF57850">
    <property type="entry name" value="RING/U-box"/>
    <property type="match status" value="1"/>
</dbReference>
<dbReference type="AlphaFoldDB" id="A0ABD1J9Q6"/>
<dbReference type="SMART" id="SM00184">
    <property type="entry name" value="RING"/>
    <property type="match status" value="1"/>
</dbReference>
<evidence type="ECO:0000256" key="4">
    <source>
        <dbReference type="PROSITE-ProRule" id="PRU00175"/>
    </source>
</evidence>
<feature type="region of interest" description="Disordered" evidence="5">
    <location>
        <begin position="310"/>
        <end position="331"/>
    </location>
</feature>
<dbReference type="EMBL" id="JBHFQA010000017">
    <property type="protein sequence ID" value="KAL2083867.1"/>
    <property type="molecule type" value="Genomic_DNA"/>
</dbReference>
<dbReference type="PANTHER" id="PTHR22791:SF9">
    <property type="entry name" value="RING FINGER PROTEIN 183"/>
    <property type="match status" value="1"/>
</dbReference>
<feature type="region of interest" description="Disordered" evidence="5">
    <location>
        <begin position="1"/>
        <end position="113"/>
    </location>
</feature>
<keyword evidence="9" id="KW-1185">Reference proteome</keyword>
<protein>
    <recommendedName>
        <fullName evidence="7">RING-type domain-containing protein</fullName>
    </recommendedName>
</protein>
<evidence type="ECO:0000313" key="9">
    <source>
        <dbReference type="Proteomes" id="UP001591681"/>
    </source>
</evidence>
<keyword evidence="3" id="KW-0862">Zinc</keyword>
<dbReference type="CDD" id="cd16556">
    <property type="entry name" value="RING-HC_RNF183-like"/>
    <property type="match status" value="1"/>
</dbReference>
<dbReference type="Pfam" id="PF13445">
    <property type="entry name" value="zf-RING_UBOX"/>
    <property type="match status" value="1"/>
</dbReference>
<proteinExistence type="predicted"/>
<evidence type="ECO:0000313" key="8">
    <source>
        <dbReference type="EMBL" id="KAL2083867.1"/>
    </source>
</evidence>
<dbReference type="Proteomes" id="UP001591681">
    <property type="component" value="Unassembled WGS sequence"/>
</dbReference>
<feature type="compositionally biased region" description="Basic and acidic residues" evidence="5">
    <location>
        <begin position="1"/>
        <end position="14"/>
    </location>
</feature>
<keyword evidence="6" id="KW-1133">Transmembrane helix</keyword>
<feature type="transmembrane region" description="Helical" evidence="6">
    <location>
        <begin position="276"/>
        <end position="302"/>
    </location>
</feature>
<feature type="domain" description="RING-type" evidence="7">
    <location>
        <begin position="122"/>
        <end position="169"/>
    </location>
</feature>
<dbReference type="InterPro" id="IPR051435">
    <property type="entry name" value="RING_finger_E3_ubiq-ligases"/>
</dbReference>
<keyword evidence="6" id="KW-0472">Membrane</keyword>
<comment type="caution">
    <text evidence="8">The sequence shown here is derived from an EMBL/GenBank/DDBJ whole genome shotgun (WGS) entry which is preliminary data.</text>
</comment>
<dbReference type="PROSITE" id="PS00518">
    <property type="entry name" value="ZF_RING_1"/>
    <property type="match status" value="1"/>
</dbReference>
<dbReference type="PROSITE" id="PS50089">
    <property type="entry name" value="ZF_RING_2"/>
    <property type="match status" value="1"/>
</dbReference>
<feature type="compositionally biased region" description="Basic and acidic residues" evidence="5">
    <location>
        <begin position="79"/>
        <end position="96"/>
    </location>
</feature>
<dbReference type="InterPro" id="IPR013083">
    <property type="entry name" value="Znf_RING/FYVE/PHD"/>
</dbReference>
<accession>A0ABD1J9Q6</accession>
<keyword evidence="2 4" id="KW-0863">Zinc-finger</keyword>
<organism evidence="8 9">
    <name type="scientific">Coilia grayii</name>
    <name type="common">Gray's grenadier anchovy</name>
    <dbReference type="NCBI Taxonomy" id="363190"/>
    <lineage>
        <taxon>Eukaryota</taxon>
        <taxon>Metazoa</taxon>
        <taxon>Chordata</taxon>
        <taxon>Craniata</taxon>
        <taxon>Vertebrata</taxon>
        <taxon>Euteleostomi</taxon>
        <taxon>Actinopterygii</taxon>
        <taxon>Neopterygii</taxon>
        <taxon>Teleostei</taxon>
        <taxon>Clupei</taxon>
        <taxon>Clupeiformes</taxon>
        <taxon>Clupeoidei</taxon>
        <taxon>Engraulidae</taxon>
        <taxon>Coilinae</taxon>
        <taxon>Coilia</taxon>
    </lineage>
</organism>
<evidence type="ECO:0000256" key="1">
    <source>
        <dbReference type="ARBA" id="ARBA00022723"/>
    </source>
</evidence>
<evidence type="ECO:0000256" key="3">
    <source>
        <dbReference type="ARBA" id="ARBA00022833"/>
    </source>
</evidence>
<evidence type="ECO:0000259" key="7">
    <source>
        <dbReference type="PROSITE" id="PS50089"/>
    </source>
</evidence>
<evidence type="ECO:0000256" key="5">
    <source>
        <dbReference type="SAM" id="MobiDB-lite"/>
    </source>
</evidence>
<keyword evidence="6" id="KW-0812">Transmembrane</keyword>
<dbReference type="InterPro" id="IPR001841">
    <property type="entry name" value="Znf_RING"/>
</dbReference>
<feature type="compositionally biased region" description="Basic and acidic residues" evidence="5">
    <location>
        <begin position="49"/>
        <end position="67"/>
    </location>
</feature>
<evidence type="ECO:0000256" key="2">
    <source>
        <dbReference type="ARBA" id="ARBA00022771"/>
    </source>
</evidence>
<dbReference type="Gene3D" id="3.30.40.10">
    <property type="entry name" value="Zinc/RING finger domain, C3HC4 (zinc finger)"/>
    <property type="match status" value="1"/>
</dbReference>
<reference evidence="8 9" key="1">
    <citation type="submission" date="2024-09" db="EMBL/GenBank/DDBJ databases">
        <title>A chromosome-level genome assembly of Gray's grenadier anchovy, Coilia grayii.</title>
        <authorList>
            <person name="Fu Z."/>
        </authorList>
    </citation>
    <scope>NUCLEOTIDE SEQUENCE [LARGE SCALE GENOMIC DNA]</scope>
    <source>
        <strain evidence="8">G4</strain>
        <tissue evidence="8">Muscle</tissue>
    </source>
</reference>